<feature type="domain" description="Putative WW-binding" evidence="2">
    <location>
        <begin position="124"/>
        <end position="149"/>
    </location>
</feature>
<dbReference type="Proteomes" id="UP001162483">
    <property type="component" value="Unassembled WGS sequence"/>
</dbReference>
<feature type="compositionally biased region" description="Pro residues" evidence="1">
    <location>
        <begin position="86"/>
        <end position="98"/>
    </location>
</feature>
<protein>
    <recommendedName>
        <fullName evidence="2">Putative WW-binding domain-containing protein</fullName>
    </recommendedName>
</protein>
<evidence type="ECO:0000259" key="2">
    <source>
        <dbReference type="Pfam" id="PF15017"/>
    </source>
</evidence>
<dbReference type="Pfam" id="PF15017">
    <property type="entry name" value="WRNPLPNID"/>
    <property type="match status" value="1"/>
</dbReference>
<evidence type="ECO:0000313" key="3">
    <source>
        <dbReference type="EMBL" id="CAI9535915.1"/>
    </source>
</evidence>
<dbReference type="InterPro" id="IPR033461">
    <property type="entry name" value="WRNPLPNID"/>
</dbReference>
<keyword evidence="4" id="KW-1185">Reference proteome</keyword>
<evidence type="ECO:0000313" key="4">
    <source>
        <dbReference type="Proteomes" id="UP001162483"/>
    </source>
</evidence>
<proteinExistence type="predicted"/>
<comment type="caution">
    <text evidence="3">The sequence shown here is derived from an EMBL/GenBank/DDBJ whole genome shotgun (WGS) entry which is preliminary data.</text>
</comment>
<name>A0ABN9ANW1_9NEOB</name>
<gene>
    <name evidence="3" type="ORF">SPARVUS_LOCUS942867</name>
</gene>
<reference evidence="3" key="1">
    <citation type="submission" date="2023-05" db="EMBL/GenBank/DDBJ databases">
        <authorList>
            <person name="Stuckert A."/>
        </authorList>
    </citation>
    <scope>NUCLEOTIDE SEQUENCE</scope>
</reference>
<sequence length="160" mass="17966">MADRKNNISPSPEQAVASVGHVSCVLRDMTKRKCELQSLVTVLPPCKKPLPSKRCTPDVVQIFPVRKRKLEPESAPPEEECERVLPPFPATTSSPPPCKKMRGAENSHSQELQYKCQNDEAFPEYNSFQYWRTPLPDIDFSELSDTLCGAATSEIQEMDS</sequence>
<feature type="region of interest" description="Disordered" evidence="1">
    <location>
        <begin position="70"/>
        <end position="110"/>
    </location>
</feature>
<evidence type="ECO:0000256" key="1">
    <source>
        <dbReference type="SAM" id="MobiDB-lite"/>
    </source>
</evidence>
<accession>A0ABN9ANW1</accession>
<organism evidence="3 4">
    <name type="scientific">Staurois parvus</name>
    <dbReference type="NCBI Taxonomy" id="386267"/>
    <lineage>
        <taxon>Eukaryota</taxon>
        <taxon>Metazoa</taxon>
        <taxon>Chordata</taxon>
        <taxon>Craniata</taxon>
        <taxon>Vertebrata</taxon>
        <taxon>Euteleostomi</taxon>
        <taxon>Amphibia</taxon>
        <taxon>Batrachia</taxon>
        <taxon>Anura</taxon>
        <taxon>Neobatrachia</taxon>
        <taxon>Ranoidea</taxon>
        <taxon>Ranidae</taxon>
        <taxon>Staurois</taxon>
    </lineage>
</organism>
<dbReference type="EMBL" id="CATNWA010000291">
    <property type="protein sequence ID" value="CAI9535915.1"/>
    <property type="molecule type" value="Genomic_DNA"/>
</dbReference>